<name>A0A1T4RJJ9_9GAMM</name>
<feature type="transmembrane region" description="Helical" evidence="1">
    <location>
        <begin position="12"/>
        <end position="32"/>
    </location>
</feature>
<protein>
    <submittedName>
        <fullName evidence="2">3-ketoacyl-ACP reductase</fullName>
    </submittedName>
</protein>
<sequence length="35" mass="3941">MEKLMPYMAKFAFGLSMIMFVVGGVLALVALYNHF</sequence>
<keyword evidence="1" id="KW-0812">Transmembrane</keyword>
<accession>A0A1T4RJJ9</accession>
<dbReference type="AlphaFoldDB" id="A0A1T4RJJ9"/>
<organism evidence="3 4">
    <name type="scientific">Photobacterium toruni</name>
    <dbReference type="NCBI Taxonomy" id="1935446"/>
    <lineage>
        <taxon>Bacteria</taxon>
        <taxon>Pseudomonadati</taxon>
        <taxon>Pseudomonadota</taxon>
        <taxon>Gammaproteobacteria</taxon>
        <taxon>Vibrionales</taxon>
        <taxon>Vibrionaceae</taxon>
        <taxon>Photobacterium</taxon>
    </lineage>
</organism>
<evidence type="ECO:0000256" key="1">
    <source>
        <dbReference type="SAM" id="Phobius"/>
    </source>
</evidence>
<dbReference type="EMBL" id="JAYXUG010000002">
    <property type="protein sequence ID" value="MEC6831166.1"/>
    <property type="molecule type" value="Genomic_DNA"/>
</dbReference>
<dbReference type="GeneID" id="69964737"/>
<dbReference type="Proteomes" id="UP000191116">
    <property type="component" value="Unassembled WGS sequence"/>
</dbReference>
<dbReference type="RefSeq" id="WP_045036908.1">
    <property type="nucleotide sequence ID" value="NZ_AP024855.1"/>
</dbReference>
<evidence type="ECO:0000313" key="3">
    <source>
        <dbReference type="EMBL" id="SKA16109.1"/>
    </source>
</evidence>
<evidence type="ECO:0000313" key="4">
    <source>
        <dbReference type="Proteomes" id="UP000191116"/>
    </source>
</evidence>
<keyword evidence="1" id="KW-0472">Membrane</keyword>
<evidence type="ECO:0000313" key="2">
    <source>
        <dbReference type="EMBL" id="MEC6831166.1"/>
    </source>
</evidence>
<reference evidence="2 5" key="2">
    <citation type="submission" date="2024-01" db="EMBL/GenBank/DDBJ databases">
        <title>Active colonisers of the gastrointestinal tract of Atlantic salmon farmed in a warm water region.</title>
        <authorList>
            <person name="Bowman J.P."/>
        </authorList>
    </citation>
    <scope>NUCLEOTIDE SEQUENCE [LARGE SCALE GENOMIC DNA]</scope>
    <source>
        <strain evidence="2 5">S3MW1</strain>
    </source>
</reference>
<proteinExistence type="predicted"/>
<gene>
    <name evidence="3" type="ORF">CZ814_01334</name>
    <name evidence="2" type="ORF">VXS06_05230</name>
</gene>
<reference evidence="3 4" key="1">
    <citation type="submission" date="2017-02" db="EMBL/GenBank/DDBJ databases">
        <authorList>
            <person name="Peterson S.W."/>
        </authorList>
    </citation>
    <scope>NUCLEOTIDE SEQUENCE [LARGE SCALE GENOMIC DNA]</scope>
    <source>
        <strain evidence="3 4">CECT 9189</strain>
    </source>
</reference>
<dbReference type="Proteomes" id="UP001306119">
    <property type="component" value="Unassembled WGS sequence"/>
</dbReference>
<keyword evidence="5" id="KW-1185">Reference proteome</keyword>
<dbReference type="EMBL" id="FUWP01000004">
    <property type="protein sequence ID" value="SKA16109.1"/>
    <property type="molecule type" value="Genomic_DNA"/>
</dbReference>
<keyword evidence="1" id="KW-1133">Transmembrane helix</keyword>
<evidence type="ECO:0000313" key="5">
    <source>
        <dbReference type="Proteomes" id="UP001306119"/>
    </source>
</evidence>